<accession>A0A5C4VVM6</accession>
<evidence type="ECO:0000256" key="3">
    <source>
        <dbReference type="ARBA" id="ARBA00022475"/>
    </source>
</evidence>
<dbReference type="InterPro" id="IPR050171">
    <property type="entry name" value="MFS_Transporters"/>
</dbReference>
<feature type="transmembrane region" description="Helical" evidence="7">
    <location>
        <begin position="233"/>
        <end position="251"/>
    </location>
</feature>
<dbReference type="RefSeq" id="WP_139623300.1">
    <property type="nucleotide sequence ID" value="NZ_VDMP01000024.1"/>
</dbReference>
<dbReference type="GO" id="GO:0005886">
    <property type="term" value="C:plasma membrane"/>
    <property type="evidence" value="ECO:0007669"/>
    <property type="project" value="UniProtKB-SubCell"/>
</dbReference>
<keyword evidence="6 7" id="KW-0472">Membrane</keyword>
<dbReference type="GO" id="GO:0022857">
    <property type="term" value="F:transmembrane transporter activity"/>
    <property type="evidence" value="ECO:0007669"/>
    <property type="project" value="InterPro"/>
</dbReference>
<evidence type="ECO:0000256" key="2">
    <source>
        <dbReference type="ARBA" id="ARBA00022448"/>
    </source>
</evidence>
<feature type="transmembrane region" description="Helical" evidence="7">
    <location>
        <begin position="92"/>
        <end position="111"/>
    </location>
</feature>
<feature type="transmembrane region" description="Helical" evidence="7">
    <location>
        <begin position="180"/>
        <end position="201"/>
    </location>
</feature>
<dbReference type="PROSITE" id="PS50850">
    <property type="entry name" value="MFS"/>
    <property type="match status" value="1"/>
</dbReference>
<dbReference type="InterPro" id="IPR036259">
    <property type="entry name" value="MFS_trans_sf"/>
</dbReference>
<dbReference type="EMBL" id="VDMP01000024">
    <property type="protein sequence ID" value="TNM39811.1"/>
    <property type="molecule type" value="Genomic_DNA"/>
</dbReference>
<comment type="caution">
    <text evidence="9">The sequence shown here is derived from an EMBL/GenBank/DDBJ whole genome shotgun (WGS) entry which is preliminary data.</text>
</comment>
<keyword evidence="5 7" id="KW-1133">Transmembrane helix</keyword>
<feature type="transmembrane region" description="Helical" evidence="7">
    <location>
        <begin position="64"/>
        <end position="85"/>
    </location>
</feature>
<dbReference type="Gene3D" id="1.20.1250.20">
    <property type="entry name" value="MFS general substrate transporter like domains"/>
    <property type="match status" value="1"/>
</dbReference>
<protein>
    <submittedName>
        <fullName evidence="9">MFS transporter</fullName>
    </submittedName>
</protein>
<gene>
    <name evidence="9" type="ORF">FHP29_11055</name>
</gene>
<feature type="domain" description="Major facilitator superfamily (MFS) profile" evidence="8">
    <location>
        <begin position="1"/>
        <end position="421"/>
    </location>
</feature>
<dbReference type="SUPFAM" id="SSF103473">
    <property type="entry name" value="MFS general substrate transporter"/>
    <property type="match status" value="1"/>
</dbReference>
<proteinExistence type="predicted"/>
<feature type="transmembrane region" description="Helical" evidence="7">
    <location>
        <begin position="151"/>
        <end position="174"/>
    </location>
</feature>
<keyword evidence="4 7" id="KW-0812">Transmembrane</keyword>
<dbReference type="Proteomes" id="UP000313231">
    <property type="component" value="Unassembled WGS sequence"/>
</dbReference>
<feature type="transmembrane region" description="Helical" evidence="7">
    <location>
        <begin position="366"/>
        <end position="388"/>
    </location>
</feature>
<name>A0A5C4VVM6_9ACTN</name>
<dbReference type="OrthoDB" id="5379144at2"/>
<evidence type="ECO:0000256" key="4">
    <source>
        <dbReference type="ARBA" id="ARBA00022692"/>
    </source>
</evidence>
<feature type="transmembrane region" description="Helical" evidence="7">
    <location>
        <begin position="394"/>
        <end position="415"/>
    </location>
</feature>
<dbReference type="InterPro" id="IPR020846">
    <property type="entry name" value="MFS_dom"/>
</dbReference>
<dbReference type="PANTHER" id="PTHR23517:SF2">
    <property type="entry name" value="MULTIDRUG RESISTANCE PROTEIN MDTH"/>
    <property type="match status" value="1"/>
</dbReference>
<evidence type="ECO:0000256" key="5">
    <source>
        <dbReference type="ARBA" id="ARBA00022989"/>
    </source>
</evidence>
<feature type="transmembrane region" description="Helical" evidence="7">
    <location>
        <begin position="301"/>
        <end position="321"/>
    </location>
</feature>
<dbReference type="Pfam" id="PF07690">
    <property type="entry name" value="MFS_1"/>
    <property type="match status" value="1"/>
</dbReference>
<keyword evidence="10" id="KW-1185">Reference proteome</keyword>
<dbReference type="PANTHER" id="PTHR23517">
    <property type="entry name" value="RESISTANCE PROTEIN MDTM, PUTATIVE-RELATED-RELATED"/>
    <property type="match status" value="1"/>
</dbReference>
<sequence>MGAPRRVVRRDPATEVRLFWAALPTEGRWLLSTVAIQTLGRGLTLPFTLIYLHEVRGFELGLSGTLMALIAVVGFAVTAPGGALVDRYGARAVLLVGLVAMIAGNLTLAFATTPAVAALALVLIGFNFGVSWPAFNALIAAVVTGELRQQYFGINFALVNLGIGVGGVIGGLFADVDRPGTFTAIFVGDALTGLVPLALLLGPLRHVHGRAGVPEDGSAPVSVGYLTILRQPAVRWLTLLTFVGTFIGYGQHEAGFPGFARQAAEVSTRTVGLAFAVNTAVIVILQFSVLNRIKGHLRTRVMIAMAAVWAVAWGLLGLAGIVPGGAVAVAGVLAYMGVFALGETLLQPTVPAMANDLATDHTRGRYNAITAAAFQGGAVAGPVVAGFLLEHDLAAAYIALMVAGCVAIALMALVLERHVPAAANGRPTAPEPVR</sequence>
<evidence type="ECO:0000313" key="10">
    <source>
        <dbReference type="Proteomes" id="UP000313231"/>
    </source>
</evidence>
<comment type="subcellular location">
    <subcellularLocation>
        <location evidence="1">Cell membrane</location>
        <topology evidence="1">Multi-pass membrane protein</topology>
    </subcellularLocation>
</comment>
<evidence type="ECO:0000256" key="6">
    <source>
        <dbReference type="ARBA" id="ARBA00023136"/>
    </source>
</evidence>
<keyword evidence="2" id="KW-0813">Transport</keyword>
<evidence type="ECO:0000259" key="8">
    <source>
        <dbReference type="PROSITE" id="PS50850"/>
    </source>
</evidence>
<feature type="transmembrane region" description="Helical" evidence="7">
    <location>
        <begin position="117"/>
        <end position="139"/>
    </location>
</feature>
<feature type="transmembrane region" description="Helical" evidence="7">
    <location>
        <begin position="271"/>
        <end position="289"/>
    </location>
</feature>
<organism evidence="9 10">
    <name type="scientific">Nocardioides albidus</name>
    <dbReference type="NCBI Taxonomy" id="1517589"/>
    <lineage>
        <taxon>Bacteria</taxon>
        <taxon>Bacillati</taxon>
        <taxon>Actinomycetota</taxon>
        <taxon>Actinomycetes</taxon>
        <taxon>Propionibacteriales</taxon>
        <taxon>Nocardioidaceae</taxon>
        <taxon>Nocardioides</taxon>
    </lineage>
</organism>
<evidence type="ECO:0000256" key="1">
    <source>
        <dbReference type="ARBA" id="ARBA00004651"/>
    </source>
</evidence>
<reference evidence="9 10" key="1">
    <citation type="journal article" date="2016" name="Int. J. Syst. Evol. Microbiol.">
        <title>Nocardioides albidus sp. nov., an actinobacterium isolated from garden soil.</title>
        <authorList>
            <person name="Singh H."/>
            <person name="Du J."/>
            <person name="Trinh H."/>
            <person name="Won K."/>
            <person name="Yang J.E."/>
            <person name="Yin C."/>
            <person name="Kook M."/>
            <person name="Yi T.H."/>
        </authorList>
    </citation>
    <scope>NUCLEOTIDE SEQUENCE [LARGE SCALE GENOMIC DNA]</scope>
    <source>
        <strain evidence="9 10">CCTCC AB 2015297</strain>
    </source>
</reference>
<feature type="transmembrane region" description="Helical" evidence="7">
    <location>
        <begin position="327"/>
        <end position="346"/>
    </location>
</feature>
<evidence type="ECO:0000256" key="7">
    <source>
        <dbReference type="SAM" id="Phobius"/>
    </source>
</evidence>
<evidence type="ECO:0000313" key="9">
    <source>
        <dbReference type="EMBL" id="TNM39811.1"/>
    </source>
</evidence>
<dbReference type="AlphaFoldDB" id="A0A5C4VVM6"/>
<keyword evidence="3" id="KW-1003">Cell membrane</keyword>
<dbReference type="InterPro" id="IPR011701">
    <property type="entry name" value="MFS"/>
</dbReference>
<feature type="transmembrane region" description="Helical" evidence="7">
    <location>
        <begin position="29"/>
        <end position="52"/>
    </location>
</feature>